<evidence type="ECO:0000256" key="5">
    <source>
        <dbReference type="ARBA" id="ARBA00023214"/>
    </source>
</evidence>
<dbReference type="PANTHER" id="PTHR11689:SF89">
    <property type="entry name" value="CHLORIDE CHANNEL PROTEIN"/>
    <property type="match status" value="1"/>
</dbReference>
<organism>
    <name type="scientific">Branchiostoma floridae</name>
    <name type="common">Florida lancelet</name>
    <name type="synonym">Amphioxus</name>
    <dbReference type="NCBI Taxonomy" id="7739"/>
    <lineage>
        <taxon>Eukaryota</taxon>
        <taxon>Metazoa</taxon>
        <taxon>Chordata</taxon>
        <taxon>Cephalochordata</taxon>
        <taxon>Leptocardii</taxon>
        <taxon>Amphioxiformes</taxon>
        <taxon>Branchiostomatidae</taxon>
        <taxon>Branchiostoma</taxon>
    </lineage>
</organism>
<proteinExistence type="predicted"/>
<dbReference type="Gene3D" id="3.10.580.10">
    <property type="entry name" value="CBS-domain"/>
    <property type="match status" value="1"/>
</dbReference>
<feature type="region of interest" description="Disordered" evidence="7">
    <location>
        <begin position="67"/>
        <end position="101"/>
    </location>
</feature>
<keyword evidence="3" id="KW-0406">Ion transport</keyword>
<dbReference type="STRING" id="7739.C3XW95"/>
<evidence type="ECO:0000256" key="6">
    <source>
        <dbReference type="PROSITE-ProRule" id="PRU00703"/>
    </source>
</evidence>
<dbReference type="InterPro" id="IPR051280">
    <property type="entry name" value="Cl-channel/antiporter"/>
</dbReference>
<dbReference type="InterPro" id="IPR046342">
    <property type="entry name" value="CBS_dom_sf"/>
</dbReference>
<gene>
    <name evidence="9" type="ORF">BRAFLDRAFT_63732</name>
</gene>
<evidence type="ECO:0000256" key="4">
    <source>
        <dbReference type="ARBA" id="ARBA00023122"/>
    </source>
</evidence>
<reference evidence="9" key="1">
    <citation type="journal article" date="2008" name="Nature">
        <title>The amphioxus genome and the evolution of the chordate karyotype.</title>
        <authorList>
            <consortium name="US DOE Joint Genome Institute (JGI-PGF)"/>
            <person name="Putnam N.H."/>
            <person name="Butts T."/>
            <person name="Ferrier D.E.K."/>
            <person name="Furlong R.F."/>
            <person name="Hellsten U."/>
            <person name="Kawashima T."/>
            <person name="Robinson-Rechavi M."/>
            <person name="Shoguchi E."/>
            <person name="Terry A."/>
            <person name="Yu J.-K."/>
            <person name="Benito-Gutierrez E.L."/>
            <person name="Dubchak I."/>
            <person name="Garcia-Fernandez J."/>
            <person name="Gibson-Brown J.J."/>
            <person name="Grigoriev I.V."/>
            <person name="Horton A.C."/>
            <person name="de Jong P.J."/>
            <person name="Jurka J."/>
            <person name="Kapitonov V.V."/>
            <person name="Kohara Y."/>
            <person name="Kuroki Y."/>
            <person name="Lindquist E."/>
            <person name="Lucas S."/>
            <person name="Osoegawa K."/>
            <person name="Pennacchio L.A."/>
            <person name="Salamov A.A."/>
            <person name="Satou Y."/>
            <person name="Sauka-Spengler T."/>
            <person name="Schmutz J."/>
            <person name="Shin-I T."/>
            <person name="Toyoda A."/>
            <person name="Bronner-Fraser M."/>
            <person name="Fujiyama A."/>
            <person name="Holland L.Z."/>
            <person name="Holland P.W.H."/>
            <person name="Satoh N."/>
            <person name="Rokhsar D.S."/>
        </authorList>
    </citation>
    <scope>NUCLEOTIDE SEQUENCE [LARGE SCALE GENOMIC DNA]</scope>
    <source>
        <strain evidence="9">S238N-H82</strain>
        <tissue evidence="9">Testes</tissue>
    </source>
</reference>
<dbReference type="FunFam" id="3.10.580.10:FF:000103">
    <property type="entry name" value="Chloride channel protein"/>
    <property type="match status" value="1"/>
</dbReference>
<keyword evidence="2" id="KW-0677">Repeat</keyword>
<dbReference type="PANTHER" id="PTHR11689">
    <property type="entry name" value="CHLORIDE CHANNEL PROTEIN CLC FAMILY MEMBER"/>
    <property type="match status" value="1"/>
</dbReference>
<dbReference type="InterPro" id="IPR000644">
    <property type="entry name" value="CBS_dom"/>
</dbReference>
<evidence type="ECO:0000259" key="8">
    <source>
        <dbReference type="PROSITE" id="PS51371"/>
    </source>
</evidence>
<evidence type="ECO:0000256" key="2">
    <source>
        <dbReference type="ARBA" id="ARBA00022737"/>
    </source>
</evidence>
<accession>C3XW95</accession>
<evidence type="ECO:0000313" key="9">
    <source>
        <dbReference type="EMBL" id="EEN67629.1"/>
    </source>
</evidence>
<keyword evidence="1" id="KW-0813">Transport</keyword>
<dbReference type="AlphaFoldDB" id="C3XW95"/>
<protein>
    <recommendedName>
        <fullName evidence="8">CBS domain-containing protein</fullName>
    </recommendedName>
</protein>
<keyword evidence="5" id="KW-0868">Chloride</keyword>
<dbReference type="EMBL" id="GG666471">
    <property type="protein sequence ID" value="EEN67629.1"/>
    <property type="molecule type" value="Genomic_DNA"/>
</dbReference>
<dbReference type="InParanoid" id="C3XW95"/>
<feature type="domain" description="CBS" evidence="8">
    <location>
        <begin position="1"/>
        <end position="64"/>
    </location>
</feature>
<dbReference type="SUPFAM" id="SSF54631">
    <property type="entry name" value="CBS-domain pair"/>
    <property type="match status" value="1"/>
</dbReference>
<name>C3XW95_BRAFL</name>
<sequence length="101" mass="11665">MKTFQPYVNQSASSVHKKFSLHRTYIIFRSMGMRHLPVVDSGNHVIGVLTRKDLMGFSLEERVVHRHRHQEKSDEPGYVNAALEDDTGTTIPIDPQDHMMY</sequence>
<evidence type="ECO:0000256" key="7">
    <source>
        <dbReference type="SAM" id="MobiDB-lite"/>
    </source>
</evidence>
<evidence type="ECO:0000256" key="3">
    <source>
        <dbReference type="ARBA" id="ARBA00023065"/>
    </source>
</evidence>
<keyword evidence="4 6" id="KW-0129">CBS domain</keyword>
<dbReference type="PROSITE" id="PS51371">
    <property type="entry name" value="CBS"/>
    <property type="match status" value="1"/>
</dbReference>
<evidence type="ECO:0000256" key="1">
    <source>
        <dbReference type="ARBA" id="ARBA00022448"/>
    </source>
</evidence>
<dbReference type="Pfam" id="PF00571">
    <property type="entry name" value="CBS"/>
    <property type="match status" value="1"/>
</dbReference>
<dbReference type="GO" id="GO:0006811">
    <property type="term" value="P:monoatomic ion transport"/>
    <property type="evidence" value="ECO:0007669"/>
    <property type="project" value="UniProtKB-KW"/>
</dbReference>